<sequence length="140" mass="15158">MRGPPSDLSKPYHPEGPSPNPSRCGDTNIQTGASQEFLFSRISVSCWLRMPLGTGTNFGGHCFGEVDAAEMQMWNSGLFSSELLRTTCLAAADQEVDGNLCEYTAVLVTHENRGNLADGALILSRDGVPFSLQKLLSQHK</sequence>
<dbReference type="EMBL" id="KE161207">
    <property type="protein sequence ID" value="EPQ02372.1"/>
    <property type="molecule type" value="Genomic_DNA"/>
</dbReference>
<gene>
    <name evidence="2" type="ORF">D623_10035064</name>
</gene>
<name>S7P4C5_MYOBR</name>
<keyword evidence="3" id="KW-1185">Reference proteome</keyword>
<dbReference type="AlphaFoldDB" id="S7P4C5"/>
<evidence type="ECO:0000313" key="2">
    <source>
        <dbReference type="EMBL" id="EPQ02372.1"/>
    </source>
</evidence>
<feature type="region of interest" description="Disordered" evidence="1">
    <location>
        <begin position="1"/>
        <end position="27"/>
    </location>
</feature>
<dbReference type="Proteomes" id="UP000052978">
    <property type="component" value="Unassembled WGS sequence"/>
</dbReference>
<proteinExistence type="predicted"/>
<evidence type="ECO:0000256" key="1">
    <source>
        <dbReference type="SAM" id="MobiDB-lite"/>
    </source>
</evidence>
<evidence type="ECO:0000313" key="3">
    <source>
        <dbReference type="Proteomes" id="UP000052978"/>
    </source>
</evidence>
<organism evidence="2 3">
    <name type="scientific">Myotis brandtii</name>
    <name type="common">Brandt's bat</name>
    <dbReference type="NCBI Taxonomy" id="109478"/>
    <lineage>
        <taxon>Eukaryota</taxon>
        <taxon>Metazoa</taxon>
        <taxon>Chordata</taxon>
        <taxon>Craniata</taxon>
        <taxon>Vertebrata</taxon>
        <taxon>Euteleostomi</taxon>
        <taxon>Mammalia</taxon>
        <taxon>Eutheria</taxon>
        <taxon>Laurasiatheria</taxon>
        <taxon>Chiroptera</taxon>
        <taxon>Yangochiroptera</taxon>
        <taxon>Vespertilionidae</taxon>
        <taxon>Myotis</taxon>
    </lineage>
</organism>
<accession>S7P4C5</accession>
<protein>
    <submittedName>
        <fullName evidence="2">Uncharacterized protein</fullName>
    </submittedName>
</protein>
<reference evidence="2 3" key="1">
    <citation type="journal article" date="2013" name="Nat. Commun.">
        <title>Genome analysis reveals insights into physiology and longevity of the Brandt's bat Myotis brandtii.</title>
        <authorList>
            <person name="Seim I."/>
            <person name="Fang X."/>
            <person name="Xiong Z."/>
            <person name="Lobanov A.V."/>
            <person name="Huang Z."/>
            <person name="Ma S."/>
            <person name="Feng Y."/>
            <person name="Turanov A.A."/>
            <person name="Zhu Y."/>
            <person name="Lenz T.L."/>
            <person name="Gerashchenko M.V."/>
            <person name="Fan D."/>
            <person name="Hee Yim S."/>
            <person name="Yao X."/>
            <person name="Jordan D."/>
            <person name="Xiong Y."/>
            <person name="Ma Y."/>
            <person name="Lyapunov A.N."/>
            <person name="Chen G."/>
            <person name="Kulakova O.I."/>
            <person name="Sun Y."/>
            <person name="Lee S.G."/>
            <person name="Bronson R.T."/>
            <person name="Moskalev A.A."/>
            <person name="Sunyaev S.R."/>
            <person name="Zhang G."/>
            <person name="Krogh A."/>
            <person name="Wang J."/>
            <person name="Gladyshev V.N."/>
        </authorList>
    </citation>
    <scope>NUCLEOTIDE SEQUENCE [LARGE SCALE GENOMIC DNA]</scope>
</reference>